<dbReference type="CDD" id="cd12797">
    <property type="entry name" value="M23_peptidase"/>
    <property type="match status" value="1"/>
</dbReference>
<feature type="domain" description="M23ase beta-sheet core" evidence="1">
    <location>
        <begin position="167"/>
        <end position="262"/>
    </location>
</feature>
<organism evidence="2">
    <name type="scientific">marine sediment metagenome</name>
    <dbReference type="NCBI Taxonomy" id="412755"/>
    <lineage>
        <taxon>unclassified sequences</taxon>
        <taxon>metagenomes</taxon>
        <taxon>ecological metagenomes</taxon>
    </lineage>
</organism>
<name>X0V2S3_9ZZZZ</name>
<dbReference type="Pfam" id="PF01551">
    <property type="entry name" value="Peptidase_M23"/>
    <property type="match status" value="1"/>
</dbReference>
<dbReference type="SUPFAM" id="SSF51261">
    <property type="entry name" value="Duplicated hybrid motif"/>
    <property type="match status" value="1"/>
</dbReference>
<dbReference type="EMBL" id="BARS01024350">
    <property type="protein sequence ID" value="GAG06828.1"/>
    <property type="molecule type" value="Genomic_DNA"/>
</dbReference>
<dbReference type="GO" id="GO:0004222">
    <property type="term" value="F:metalloendopeptidase activity"/>
    <property type="evidence" value="ECO:0007669"/>
    <property type="project" value="TreeGrafter"/>
</dbReference>
<gene>
    <name evidence="2" type="ORF">S01H1_38661</name>
</gene>
<dbReference type="AlphaFoldDB" id="X0V2S3"/>
<accession>X0V2S3</accession>
<proteinExistence type="predicted"/>
<dbReference type="FunFam" id="2.70.70.10:FF:000006">
    <property type="entry name" value="M23 family peptidase"/>
    <property type="match status" value="1"/>
</dbReference>
<dbReference type="InterPro" id="IPR050570">
    <property type="entry name" value="Cell_wall_metabolism_enzyme"/>
</dbReference>
<sequence length="268" mass="30303">STILLVGIILNVVFSSFFDTPEEKSLKRENNQFGLQYEILNKKLADLTKVIRDIEKRDDNIYRVIFNTEPIPSSIRSAGFGGVNRYAELEGFSNSEIIKQTTQKLDKITKRVYVQSKSYDEVIKLALNKEEMLACRPAIQPVSNKDLTRMASGFGFRLDPFYKIRKMHWGMDFTAHTGTEIYATANGTVLKAKWSRGGYGNNIVIDHGYGYKTLYAHLSSENVKVGQKVGRGDVIGYVGNTGKSTAPHLHYEVILNNKRIDPVNFFSM</sequence>
<dbReference type="InterPro" id="IPR016047">
    <property type="entry name" value="M23ase_b-sheet_dom"/>
</dbReference>
<reference evidence="2" key="1">
    <citation type="journal article" date="2014" name="Front. Microbiol.">
        <title>High frequency of phylogenetically diverse reductive dehalogenase-homologous genes in deep subseafloor sedimentary metagenomes.</title>
        <authorList>
            <person name="Kawai M."/>
            <person name="Futagami T."/>
            <person name="Toyoda A."/>
            <person name="Takaki Y."/>
            <person name="Nishi S."/>
            <person name="Hori S."/>
            <person name="Arai W."/>
            <person name="Tsubouchi T."/>
            <person name="Morono Y."/>
            <person name="Uchiyama I."/>
            <person name="Ito T."/>
            <person name="Fujiyama A."/>
            <person name="Inagaki F."/>
            <person name="Takami H."/>
        </authorList>
    </citation>
    <scope>NUCLEOTIDE SEQUENCE</scope>
    <source>
        <strain evidence="2">Expedition CK06-06</strain>
    </source>
</reference>
<feature type="non-terminal residue" evidence="2">
    <location>
        <position position="1"/>
    </location>
</feature>
<evidence type="ECO:0000313" key="2">
    <source>
        <dbReference type="EMBL" id="GAG06828.1"/>
    </source>
</evidence>
<evidence type="ECO:0000259" key="1">
    <source>
        <dbReference type="Pfam" id="PF01551"/>
    </source>
</evidence>
<dbReference type="Gene3D" id="2.70.70.10">
    <property type="entry name" value="Glucose Permease (Domain IIA)"/>
    <property type="match status" value="1"/>
</dbReference>
<comment type="caution">
    <text evidence="2">The sequence shown here is derived from an EMBL/GenBank/DDBJ whole genome shotgun (WGS) entry which is preliminary data.</text>
</comment>
<protein>
    <recommendedName>
        <fullName evidence="1">M23ase beta-sheet core domain-containing protein</fullName>
    </recommendedName>
</protein>
<dbReference type="InterPro" id="IPR011055">
    <property type="entry name" value="Dup_hybrid_motif"/>
</dbReference>
<feature type="non-terminal residue" evidence="2">
    <location>
        <position position="268"/>
    </location>
</feature>
<dbReference type="PANTHER" id="PTHR21666">
    <property type="entry name" value="PEPTIDASE-RELATED"/>
    <property type="match status" value="1"/>
</dbReference>
<dbReference type="PANTHER" id="PTHR21666:SF286">
    <property type="entry name" value="LIPOPROTEIN NLPD"/>
    <property type="match status" value="1"/>
</dbReference>